<dbReference type="InterPro" id="IPR012677">
    <property type="entry name" value="Nucleotide-bd_a/b_plait_sf"/>
</dbReference>
<dbReference type="Proteomes" id="UP001485043">
    <property type="component" value="Unassembled WGS sequence"/>
</dbReference>
<dbReference type="NCBIfam" id="TIGR03069">
    <property type="entry name" value="PS_II_S4"/>
    <property type="match status" value="1"/>
</dbReference>
<dbReference type="PANTHER" id="PTHR13633">
    <property type="entry name" value="MITOCHONDRIAL TRANSCRIPTION RESCUE FACTOR 1"/>
    <property type="match status" value="1"/>
</dbReference>
<proteinExistence type="predicted"/>
<dbReference type="Gene3D" id="3.30.1370.160">
    <property type="match status" value="1"/>
</dbReference>
<evidence type="ECO:0000259" key="2">
    <source>
        <dbReference type="SMART" id="SM00363"/>
    </source>
</evidence>
<dbReference type="Pfam" id="PF01479">
    <property type="entry name" value="S4"/>
    <property type="match status" value="1"/>
</dbReference>
<dbReference type="PANTHER" id="PTHR13633:SF3">
    <property type="entry name" value="MITOCHONDRIAL TRANSCRIPTION RESCUE FACTOR 1"/>
    <property type="match status" value="1"/>
</dbReference>
<protein>
    <recommendedName>
        <fullName evidence="2">RNA-binding S4 domain-containing protein</fullName>
    </recommendedName>
</protein>
<dbReference type="CDD" id="cd00165">
    <property type="entry name" value="S4"/>
    <property type="match status" value="1"/>
</dbReference>
<dbReference type="InterPro" id="IPR040591">
    <property type="entry name" value="RqcP2_RBD"/>
</dbReference>
<accession>A0AAW1SMD1</accession>
<dbReference type="EMBL" id="JALJOV010001380">
    <property type="protein sequence ID" value="KAK9848759.1"/>
    <property type="molecule type" value="Genomic_DNA"/>
</dbReference>
<organism evidence="3 4">
    <name type="scientific">Apatococcus fuscideae</name>
    <dbReference type="NCBI Taxonomy" id="2026836"/>
    <lineage>
        <taxon>Eukaryota</taxon>
        <taxon>Viridiplantae</taxon>
        <taxon>Chlorophyta</taxon>
        <taxon>core chlorophytes</taxon>
        <taxon>Trebouxiophyceae</taxon>
        <taxon>Chlorellales</taxon>
        <taxon>Chlorellaceae</taxon>
        <taxon>Apatococcus</taxon>
    </lineage>
</organism>
<evidence type="ECO:0000313" key="4">
    <source>
        <dbReference type="Proteomes" id="UP001485043"/>
    </source>
</evidence>
<keyword evidence="4" id="KW-1185">Reference proteome</keyword>
<dbReference type="Gene3D" id="3.10.290.10">
    <property type="entry name" value="RNA-binding S4 domain"/>
    <property type="match status" value="1"/>
</dbReference>
<evidence type="ECO:0000256" key="1">
    <source>
        <dbReference type="PROSITE-ProRule" id="PRU00182"/>
    </source>
</evidence>
<comment type="caution">
    <text evidence="3">The sequence shown here is derived from an EMBL/GenBank/DDBJ whole genome shotgun (WGS) entry which is preliminary data.</text>
</comment>
<dbReference type="PROSITE" id="PS50889">
    <property type="entry name" value="S4"/>
    <property type="match status" value="1"/>
</dbReference>
<dbReference type="SMART" id="SM00363">
    <property type="entry name" value="S4"/>
    <property type="match status" value="1"/>
</dbReference>
<dbReference type="AlphaFoldDB" id="A0AAW1SMD1"/>
<gene>
    <name evidence="3" type="ORF">WJX84_011399</name>
</gene>
<dbReference type="InterPro" id="IPR036986">
    <property type="entry name" value="S4_RNA-bd_sf"/>
</dbReference>
<dbReference type="SUPFAM" id="SSF55174">
    <property type="entry name" value="Alpha-L RNA-binding motif"/>
    <property type="match status" value="1"/>
</dbReference>
<evidence type="ECO:0000313" key="3">
    <source>
        <dbReference type="EMBL" id="KAK9848759.1"/>
    </source>
</evidence>
<reference evidence="3 4" key="1">
    <citation type="journal article" date="2024" name="Nat. Commun.">
        <title>Phylogenomics reveals the evolutionary origins of lichenization in chlorophyte algae.</title>
        <authorList>
            <person name="Puginier C."/>
            <person name="Libourel C."/>
            <person name="Otte J."/>
            <person name="Skaloud P."/>
            <person name="Haon M."/>
            <person name="Grisel S."/>
            <person name="Petersen M."/>
            <person name="Berrin J.G."/>
            <person name="Delaux P.M."/>
            <person name="Dal Grande F."/>
            <person name="Keller J."/>
        </authorList>
    </citation>
    <scope>NUCLEOTIDE SEQUENCE [LARGE SCALE GENOMIC DNA]</scope>
    <source>
        <strain evidence="3 4">SAG 2523</strain>
    </source>
</reference>
<dbReference type="InterPro" id="IPR002942">
    <property type="entry name" value="S4_RNA-bd"/>
</dbReference>
<name>A0AAW1SMD1_9CHLO</name>
<dbReference type="GO" id="GO:0003723">
    <property type="term" value="F:RNA binding"/>
    <property type="evidence" value="ECO:0007669"/>
    <property type="project" value="UniProtKB-KW"/>
</dbReference>
<dbReference type="InterPro" id="IPR017506">
    <property type="entry name" value="PSII_S4"/>
</dbReference>
<keyword evidence="1" id="KW-0694">RNA-binding</keyword>
<sequence>MPLLSCHASRWVPLTRVFKATSGSVLTLYPCRPALPSKQAVYLTVDPAGSARTRFHSIVTAARAKDDLLKGIDPEHREDVARILDLADQAQATWTTVYTDFYAPPIVAAALIALRKLADVTAVALGGYPQAERCRLCLGNAGALDSAVADPAKLGGVSAIEASGNFMFDPISHRDVLGACMGTGIVRGKVGDILMDGEQGAQLLVIPELVPHFEMALTQIRTVPVTTRGIELSELKIRPQKVQELQSVESSMRLDSVASAGFRVSRSQMSALCARGDVRVNWKPLKGSRDVEVGDTISCAGKGRLEIEEVSKTKKGKYAVKMRRLL</sequence>
<feature type="domain" description="RNA-binding S4" evidence="2">
    <location>
        <begin position="252"/>
        <end position="312"/>
    </location>
</feature>
<dbReference type="Gene3D" id="3.30.70.330">
    <property type="match status" value="1"/>
</dbReference>
<dbReference type="Pfam" id="PF17774">
    <property type="entry name" value="YlmH_RBD"/>
    <property type="match status" value="1"/>
</dbReference>